<protein>
    <recommendedName>
        <fullName evidence="3">Protein required for attachment to host cells</fullName>
    </recommendedName>
</protein>
<gene>
    <name evidence="1" type="ORF">IC621_01840</name>
</gene>
<organism evidence="1 2">
    <name type="scientific">Metabacillus arenae</name>
    <dbReference type="NCBI Taxonomy" id="2771434"/>
    <lineage>
        <taxon>Bacteria</taxon>
        <taxon>Bacillati</taxon>
        <taxon>Bacillota</taxon>
        <taxon>Bacilli</taxon>
        <taxon>Bacillales</taxon>
        <taxon>Bacillaceae</taxon>
        <taxon>Metabacillus</taxon>
    </lineage>
</organism>
<dbReference type="Proteomes" id="UP000626844">
    <property type="component" value="Unassembled WGS sequence"/>
</dbReference>
<dbReference type="AlphaFoldDB" id="A0A926N922"/>
<sequence>MIYVFSKKIQMLEHLALQKPDKMLTLYLNTDRRNQDQQGGEWKIALKNGLNRLGEYLEISDLDEKKRFVSIREKIEKYISSREREMPRSIILFASDDSGIWETFEMQNPVETSFYWEEHAVLDQIQDIHQQYPLSAFILLQQNQVKVLETMFGELQKKDYYEYDLDTEDWKKHEGPHHADVTMGSGGGNANKKDHFEERVKANQKRWIKSLGSSLDKKAADRKWEKIVLVGEKSTADLLDASMNKHIHEKIQKNLLHENETKVIEELT</sequence>
<dbReference type="Pfam" id="PF18846">
    <property type="entry name" value="baeRF_family5"/>
    <property type="match status" value="1"/>
</dbReference>
<evidence type="ECO:0008006" key="3">
    <source>
        <dbReference type="Google" id="ProtNLM"/>
    </source>
</evidence>
<evidence type="ECO:0000313" key="2">
    <source>
        <dbReference type="Proteomes" id="UP000626844"/>
    </source>
</evidence>
<name>A0A926N922_9BACI</name>
<dbReference type="EMBL" id="JACXAI010000002">
    <property type="protein sequence ID" value="MBD1378959.1"/>
    <property type="molecule type" value="Genomic_DNA"/>
</dbReference>
<dbReference type="InterPro" id="IPR040983">
    <property type="entry name" value="Bact_RF_family5"/>
</dbReference>
<proteinExistence type="predicted"/>
<reference evidence="1" key="1">
    <citation type="submission" date="2020-09" db="EMBL/GenBank/DDBJ databases">
        <title>A novel bacterium of genus Bacillus, isolated from South China Sea.</title>
        <authorList>
            <person name="Huang H."/>
            <person name="Mo K."/>
            <person name="Hu Y."/>
        </authorList>
    </citation>
    <scope>NUCLEOTIDE SEQUENCE</scope>
    <source>
        <strain evidence="1">IB182487</strain>
    </source>
</reference>
<evidence type="ECO:0000313" key="1">
    <source>
        <dbReference type="EMBL" id="MBD1378959.1"/>
    </source>
</evidence>
<accession>A0A926N922</accession>
<comment type="caution">
    <text evidence="1">The sequence shown here is derived from an EMBL/GenBank/DDBJ whole genome shotgun (WGS) entry which is preliminary data.</text>
</comment>
<keyword evidence="2" id="KW-1185">Reference proteome</keyword>
<dbReference type="RefSeq" id="WP_191155173.1">
    <property type="nucleotide sequence ID" value="NZ_JACXAI010000002.1"/>
</dbReference>